<organism evidence="2 3">
    <name type="scientific">Merluccius polli</name>
    <name type="common">Benguela hake</name>
    <name type="synonym">Merluccius cadenati</name>
    <dbReference type="NCBI Taxonomy" id="89951"/>
    <lineage>
        <taxon>Eukaryota</taxon>
        <taxon>Metazoa</taxon>
        <taxon>Chordata</taxon>
        <taxon>Craniata</taxon>
        <taxon>Vertebrata</taxon>
        <taxon>Euteleostomi</taxon>
        <taxon>Actinopterygii</taxon>
        <taxon>Neopterygii</taxon>
        <taxon>Teleostei</taxon>
        <taxon>Neoteleostei</taxon>
        <taxon>Acanthomorphata</taxon>
        <taxon>Zeiogadaria</taxon>
        <taxon>Gadariae</taxon>
        <taxon>Gadiformes</taxon>
        <taxon>Gadoidei</taxon>
        <taxon>Merlucciidae</taxon>
        <taxon>Merluccius</taxon>
    </lineage>
</organism>
<feature type="region of interest" description="Disordered" evidence="1">
    <location>
        <begin position="21"/>
        <end position="56"/>
    </location>
</feature>
<dbReference type="GO" id="GO:0090063">
    <property type="term" value="P:positive regulation of microtubule nucleation"/>
    <property type="evidence" value="ECO:0007669"/>
    <property type="project" value="TreeGrafter"/>
</dbReference>
<sequence>MSRVKPGDCVCARARAETRRHVQVEAENSSQHLSSSRSHSSGSSGASEPPSRLVPGHRLWASRHGRHVLGLIEDHDALRKQISEGRRLTRDMDAQLQERGGADSRVGCCDSAGEACGCSIASSPVQSLSSSLSTMQRVLEEASRLLKLVWRVSLPTGGNTAGDNGSNQQDDLLRNEISRLKNRLSHQERLLSGAVKRLRTTNQLKEGMERVIIDQRRFLIPQ</sequence>
<name>A0AA47NPS6_MERPO</name>
<proteinExistence type="predicted"/>
<evidence type="ECO:0000313" key="3">
    <source>
        <dbReference type="Proteomes" id="UP001174136"/>
    </source>
</evidence>
<dbReference type="PANTHER" id="PTHR46501:SF7">
    <property type="entry name" value="MYOMEGALIN ISOFORM X1"/>
    <property type="match status" value="1"/>
</dbReference>
<dbReference type="EMBL" id="JAOPHQ010006298">
    <property type="protein sequence ID" value="KAK0132052.1"/>
    <property type="molecule type" value="Genomic_DNA"/>
</dbReference>
<dbReference type="PANTHER" id="PTHR46501">
    <property type="entry name" value="MYOMEGALIN"/>
    <property type="match status" value="1"/>
</dbReference>
<protein>
    <submittedName>
        <fullName evidence="2">CDK5 regulatory subunit-associated protein 2</fullName>
    </submittedName>
</protein>
<evidence type="ECO:0000313" key="2">
    <source>
        <dbReference type="EMBL" id="KAK0132052.1"/>
    </source>
</evidence>
<dbReference type="GO" id="GO:0005813">
    <property type="term" value="C:centrosome"/>
    <property type="evidence" value="ECO:0007669"/>
    <property type="project" value="TreeGrafter"/>
</dbReference>
<dbReference type="GO" id="GO:0007098">
    <property type="term" value="P:centrosome cycle"/>
    <property type="evidence" value="ECO:0007669"/>
    <property type="project" value="TreeGrafter"/>
</dbReference>
<evidence type="ECO:0000256" key="1">
    <source>
        <dbReference type="SAM" id="MobiDB-lite"/>
    </source>
</evidence>
<dbReference type="Proteomes" id="UP001174136">
    <property type="component" value="Unassembled WGS sequence"/>
</dbReference>
<dbReference type="GO" id="GO:0060090">
    <property type="term" value="F:molecular adaptor activity"/>
    <property type="evidence" value="ECO:0007669"/>
    <property type="project" value="TreeGrafter"/>
</dbReference>
<dbReference type="GO" id="GO:0005794">
    <property type="term" value="C:Golgi apparatus"/>
    <property type="evidence" value="ECO:0007669"/>
    <property type="project" value="TreeGrafter"/>
</dbReference>
<dbReference type="GO" id="GO:1903358">
    <property type="term" value="P:regulation of Golgi organization"/>
    <property type="evidence" value="ECO:0007669"/>
    <property type="project" value="TreeGrafter"/>
</dbReference>
<dbReference type="InterPro" id="IPR052593">
    <property type="entry name" value="MT-associated_AKAP9-binding"/>
</dbReference>
<keyword evidence="3" id="KW-1185">Reference proteome</keyword>
<reference evidence="2" key="1">
    <citation type="journal article" date="2023" name="Front. Mar. Sci.">
        <title>A new Merluccius polli reference genome to investigate the effects of global change in West African waters.</title>
        <authorList>
            <person name="Mateo J.L."/>
            <person name="Blanco-Fernandez C."/>
            <person name="Garcia-Vazquez E."/>
            <person name="Machado-Schiaffino G."/>
        </authorList>
    </citation>
    <scope>NUCLEOTIDE SEQUENCE</scope>
    <source>
        <strain evidence="2">C29</strain>
        <tissue evidence="2">Fin</tissue>
    </source>
</reference>
<comment type="caution">
    <text evidence="2">The sequence shown here is derived from an EMBL/GenBank/DDBJ whole genome shotgun (WGS) entry which is preliminary data.</text>
</comment>
<accession>A0AA47NPS6</accession>
<dbReference type="AlphaFoldDB" id="A0AA47NPS6"/>
<feature type="compositionally biased region" description="Low complexity" evidence="1">
    <location>
        <begin position="29"/>
        <end position="51"/>
    </location>
</feature>
<gene>
    <name evidence="2" type="primary">CDK5RAP2_0</name>
    <name evidence="2" type="ORF">N1851_033151</name>
</gene>